<dbReference type="Gene3D" id="3.90.79.10">
    <property type="entry name" value="Nucleoside Triphosphate Pyrophosphohydrolase"/>
    <property type="match status" value="1"/>
</dbReference>
<keyword evidence="4" id="KW-1185">Reference proteome</keyword>
<comment type="caution">
    <text evidence="3">The sequence shown here is derived from an EMBL/GenBank/DDBJ whole genome shotgun (WGS) entry which is preliminary data.</text>
</comment>
<dbReference type="GO" id="GO:0016787">
    <property type="term" value="F:hydrolase activity"/>
    <property type="evidence" value="ECO:0007669"/>
    <property type="project" value="UniProtKB-KW"/>
</dbReference>
<dbReference type="Pfam" id="PF00293">
    <property type="entry name" value="NUDIX"/>
    <property type="match status" value="1"/>
</dbReference>
<dbReference type="SUPFAM" id="SSF55811">
    <property type="entry name" value="Nudix"/>
    <property type="match status" value="1"/>
</dbReference>
<dbReference type="AlphaFoldDB" id="S2WZM3"/>
<gene>
    <name evidence="3" type="ORF">HMPREF9306_00690</name>
</gene>
<dbReference type="PROSITE" id="PS51462">
    <property type="entry name" value="NUDIX"/>
    <property type="match status" value="1"/>
</dbReference>
<accession>S2WZM3</accession>
<dbReference type="InterPro" id="IPR000086">
    <property type="entry name" value="NUDIX_hydrolase_dom"/>
</dbReference>
<dbReference type="PANTHER" id="PTHR43736">
    <property type="entry name" value="ADP-RIBOSE PYROPHOSPHATASE"/>
    <property type="match status" value="1"/>
</dbReference>
<dbReference type="PRINTS" id="PR00502">
    <property type="entry name" value="NUDIXFAMILY"/>
</dbReference>
<reference evidence="3 4" key="1">
    <citation type="submission" date="2013-04" db="EMBL/GenBank/DDBJ databases">
        <title>The Genome Sequence of Propionimicrobium lymphophilum ACS-093-V-SCH5.</title>
        <authorList>
            <consortium name="The Broad Institute Genomics Platform"/>
            <person name="Earl A."/>
            <person name="Ward D."/>
            <person name="Feldgarden M."/>
            <person name="Gevers D."/>
            <person name="Saerens B."/>
            <person name="Vaneechoutte M."/>
            <person name="Walker B."/>
            <person name="Young S."/>
            <person name="Zeng Q."/>
            <person name="Gargeya S."/>
            <person name="Fitzgerald M."/>
            <person name="Haas B."/>
            <person name="Abouelleil A."/>
            <person name="Allen A.W."/>
            <person name="Alvarado L."/>
            <person name="Arachchi H.M."/>
            <person name="Berlin A.M."/>
            <person name="Chapman S.B."/>
            <person name="Gainer-Dewar J."/>
            <person name="Goldberg J."/>
            <person name="Griggs A."/>
            <person name="Gujja S."/>
            <person name="Hansen M."/>
            <person name="Howarth C."/>
            <person name="Imamovic A."/>
            <person name="Ireland A."/>
            <person name="Larimer J."/>
            <person name="McCowan C."/>
            <person name="Murphy C."/>
            <person name="Pearson M."/>
            <person name="Poon T.W."/>
            <person name="Priest M."/>
            <person name="Roberts A."/>
            <person name="Saif S."/>
            <person name="Shea T."/>
            <person name="Sisk P."/>
            <person name="Sykes S."/>
            <person name="Wortman J."/>
            <person name="Nusbaum C."/>
            <person name="Birren B."/>
        </authorList>
    </citation>
    <scope>NUCLEOTIDE SEQUENCE [LARGE SCALE GENOMIC DNA]</scope>
    <source>
        <strain evidence="3 4">ACS-093-V-SCH5</strain>
    </source>
</reference>
<sequence>MTAPGAPISVSLHVDHGLDPKMMLWRSGYVISKLLSANLIDDEIVITAQVAGKTQRTKPPRYKARGVDPQLVVQQGEEPIVRQRIAAYAIVRSKYGVLGTVCSPHESIPDFWQLPGGGVELGESPSEGVLREINEETAQSVELDRLIDIQSDHWVGRAPNGTLEDFQAVRIVYSATCKNPTKPRVLEVGGTTSSATWVPENRWRHLAWSSWVRSMLDKHLSEVPEIS</sequence>
<dbReference type="InterPro" id="IPR015797">
    <property type="entry name" value="NUDIX_hydrolase-like_dom_sf"/>
</dbReference>
<evidence type="ECO:0000256" key="1">
    <source>
        <dbReference type="ARBA" id="ARBA00022801"/>
    </source>
</evidence>
<proteinExistence type="predicted"/>
<dbReference type="Proteomes" id="UP000014417">
    <property type="component" value="Unassembled WGS sequence"/>
</dbReference>
<organism evidence="3 4">
    <name type="scientific">Propionimicrobium lymphophilum ACS-093-V-SCH5</name>
    <dbReference type="NCBI Taxonomy" id="883161"/>
    <lineage>
        <taxon>Bacteria</taxon>
        <taxon>Bacillati</taxon>
        <taxon>Actinomycetota</taxon>
        <taxon>Actinomycetes</taxon>
        <taxon>Propionibacteriales</taxon>
        <taxon>Propionibacteriaceae</taxon>
        <taxon>Propionimicrobium</taxon>
    </lineage>
</organism>
<evidence type="ECO:0000313" key="3">
    <source>
        <dbReference type="EMBL" id="EPD33159.1"/>
    </source>
</evidence>
<keyword evidence="1" id="KW-0378">Hydrolase</keyword>
<feature type="domain" description="Nudix hydrolase" evidence="2">
    <location>
        <begin position="81"/>
        <end position="220"/>
    </location>
</feature>
<dbReference type="EMBL" id="AGZR01000005">
    <property type="protein sequence ID" value="EPD33159.1"/>
    <property type="molecule type" value="Genomic_DNA"/>
</dbReference>
<dbReference type="CDD" id="cd02883">
    <property type="entry name" value="NUDIX_Hydrolase"/>
    <property type="match status" value="1"/>
</dbReference>
<evidence type="ECO:0000259" key="2">
    <source>
        <dbReference type="PROSITE" id="PS51462"/>
    </source>
</evidence>
<name>S2WZM3_9ACTN</name>
<dbReference type="HOGENOM" id="CLU_1254747_0_0_11"/>
<protein>
    <recommendedName>
        <fullName evidence="2">Nudix hydrolase domain-containing protein</fullName>
    </recommendedName>
</protein>
<dbReference type="InterPro" id="IPR020476">
    <property type="entry name" value="Nudix_hydrolase"/>
</dbReference>
<evidence type="ECO:0000313" key="4">
    <source>
        <dbReference type="Proteomes" id="UP000014417"/>
    </source>
</evidence>
<dbReference type="STRING" id="883161.HMPREF9306_00690"/>
<dbReference type="PANTHER" id="PTHR43736:SF2">
    <property type="entry name" value="MUTT_NUDIX FAMILY PROTEIN"/>
    <property type="match status" value="1"/>
</dbReference>